<dbReference type="EMBL" id="JAGGLI010000003">
    <property type="protein sequence ID" value="MBP2026652.1"/>
    <property type="molecule type" value="Genomic_DNA"/>
</dbReference>
<gene>
    <name evidence="3" type="ORF">J2Z35_000441</name>
</gene>
<evidence type="ECO:0000313" key="3">
    <source>
        <dbReference type="EMBL" id="MBP2026652.1"/>
    </source>
</evidence>
<evidence type="ECO:0000259" key="2">
    <source>
        <dbReference type="SMART" id="SM00363"/>
    </source>
</evidence>
<protein>
    <submittedName>
        <fullName evidence="3">RNA-binding protein YlmH</fullName>
    </submittedName>
</protein>
<dbReference type="SMART" id="SM00363">
    <property type="entry name" value="S4"/>
    <property type="match status" value="1"/>
</dbReference>
<reference evidence="3 4" key="1">
    <citation type="submission" date="2021-03" db="EMBL/GenBank/DDBJ databases">
        <title>Genomic Encyclopedia of Type Strains, Phase IV (KMG-IV): sequencing the most valuable type-strain genomes for metagenomic binning, comparative biology and taxonomic classification.</title>
        <authorList>
            <person name="Goeker M."/>
        </authorList>
    </citation>
    <scope>NUCLEOTIDE SEQUENCE [LARGE SCALE GENOMIC DNA]</scope>
    <source>
        <strain evidence="3 4">DSM 27512</strain>
    </source>
</reference>
<organism evidence="3 4">
    <name type="scientific">Acetoanaerobium pronyense</name>
    <dbReference type="NCBI Taxonomy" id="1482736"/>
    <lineage>
        <taxon>Bacteria</taxon>
        <taxon>Bacillati</taxon>
        <taxon>Bacillota</taxon>
        <taxon>Clostridia</taxon>
        <taxon>Peptostreptococcales</taxon>
        <taxon>Filifactoraceae</taxon>
        <taxon>Acetoanaerobium</taxon>
    </lineage>
</organism>
<comment type="caution">
    <text evidence="3">The sequence shown here is derived from an EMBL/GenBank/DDBJ whole genome shotgun (WGS) entry which is preliminary data.</text>
</comment>
<evidence type="ECO:0000256" key="1">
    <source>
        <dbReference type="PROSITE-ProRule" id="PRU00182"/>
    </source>
</evidence>
<proteinExistence type="predicted"/>
<dbReference type="PROSITE" id="PS50889">
    <property type="entry name" value="S4"/>
    <property type="match status" value="1"/>
</dbReference>
<dbReference type="Pfam" id="PF17774">
    <property type="entry name" value="YlmH_RBD"/>
    <property type="match status" value="1"/>
</dbReference>
<dbReference type="Gene3D" id="3.30.70.330">
    <property type="match status" value="1"/>
</dbReference>
<dbReference type="CDD" id="cd00165">
    <property type="entry name" value="S4"/>
    <property type="match status" value="1"/>
</dbReference>
<dbReference type="SUPFAM" id="SSF55174">
    <property type="entry name" value="Alpha-L RNA-binding motif"/>
    <property type="match status" value="1"/>
</dbReference>
<sequence>MLDKEKLTSHIRDIEIKSVMIKNISKVEGVLENYDIRSTDFLDPFQRKILIDIIRGIDGISFHEEGGASDAERKLIQIYPDYFEKSDIEESIQPLKVEGSFKFNSVSHRDYLGSLLGLGITKEKIGDIYVHEDCAYIIADKKISEYIFFNLTKISKESVRLKKINISQIIKNEEKYKEKIVTISSLRADNIIAEIFNLSRAKAQNLISSERLKIDFEPILSNSKEIKEGSLISLRGYGRAIFLEVLNETRKGKIRAKIKIIL</sequence>
<dbReference type="InterPro" id="IPR002942">
    <property type="entry name" value="S4_RNA-bd"/>
</dbReference>
<keyword evidence="1" id="KW-0694">RNA-binding</keyword>
<dbReference type="RefSeq" id="WP_209658913.1">
    <property type="nucleotide sequence ID" value="NZ_JAGGLI010000003.1"/>
</dbReference>
<dbReference type="Proteomes" id="UP001314903">
    <property type="component" value="Unassembled WGS sequence"/>
</dbReference>
<dbReference type="InterPro" id="IPR040591">
    <property type="entry name" value="RqcP2_RBD"/>
</dbReference>
<dbReference type="InterPro" id="IPR012677">
    <property type="entry name" value="Nucleotide-bd_a/b_plait_sf"/>
</dbReference>
<dbReference type="Gene3D" id="3.30.1370.160">
    <property type="match status" value="1"/>
</dbReference>
<keyword evidence="4" id="KW-1185">Reference proteome</keyword>
<name>A0ABS4KFV7_9FIRM</name>
<evidence type="ECO:0000313" key="4">
    <source>
        <dbReference type="Proteomes" id="UP001314903"/>
    </source>
</evidence>
<feature type="domain" description="RNA-binding S4" evidence="2">
    <location>
        <begin position="186"/>
        <end position="247"/>
    </location>
</feature>
<accession>A0ABS4KFV7</accession>